<feature type="region of interest" description="Disordered" evidence="1">
    <location>
        <begin position="62"/>
        <end position="115"/>
    </location>
</feature>
<dbReference type="Proteomes" id="UP001221189">
    <property type="component" value="Unassembled WGS sequence"/>
</dbReference>
<feature type="compositionally biased region" description="Basic and acidic residues" evidence="1">
    <location>
        <begin position="66"/>
        <end position="75"/>
    </location>
</feature>
<name>A0ABT5KHZ3_9BURK</name>
<dbReference type="RefSeq" id="WP_273601682.1">
    <property type="nucleotide sequence ID" value="NZ_JAQQXT010000012.1"/>
</dbReference>
<protein>
    <submittedName>
        <fullName evidence="2">Uncharacterized protein</fullName>
    </submittedName>
</protein>
<keyword evidence="3" id="KW-1185">Reference proteome</keyword>
<dbReference type="NCBIfam" id="NF045605">
    <property type="entry name" value="xseB_Acin_var"/>
    <property type="match status" value="1"/>
</dbReference>
<evidence type="ECO:0000313" key="3">
    <source>
        <dbReference type="Proteomes" id="UP001221189"/>
    </source>
</evidence>
<evidence type="ECO:0000313" key="2">
    <source>
        <dbReference type="EMBL" id="MDC8773527.1"/>
    </source>
</evidence>
<gene>
    <name evidence="2" type="ORF">PRZ03_18265</name>
</gene>
<evidence type="ECO:0000256" key="1">
    <source>
        <dbReference type="SAM" id="MobiDB-lite"/>
    </source>
</evidence>
<reference evidence="2 3" key="1">
    <citation type="submission" date="2022-10" db="EMBL/GenBank/DDBJ databases">
        <title>Paucibacter sp. hw1 Genome sequencing.</title>
        <authorList>
            <person name="Park S."/>
        </authorList>
    </citation>
    <scope>NUCLEOTIDE SEQUENCE [LARGE SCALE GENOMIC DNA]</scope>
    <source>
        <strain evidence="3">hw1</strain>
    </source>
</reference>
<proteinExistence type="predicted"/>
<organism evidence="2 3">
    <name type="scientific">Roseateles albus</name>
    <dbReference type="NCBI Taxonomy" id="2987525"/>
    <lineage>
        <taxon>Bacteria</taxon>
        <taxon>Pseudomonadati</taxon>
        <taxon>Pseudomonadota</taxon>
        <taxon>Betaproteobacteria</taxon>
        <taxon>Burkholderiales</taxon>
        <taxon>Sphaerotilaceae</taxon>
        <taxon>Roseateles</taxon>
    </lineage>
</organism>
<dbReference type="EMBL" id="JAQQXT010000012">
    <property type="protein sequence ID" value="MDC8773527.1"/>
    <property type="molecule type" value="Genomic_DNA"/>
</dbReference>
<comment type="caution">
    <text evidence="2">The sequence shown here is derived from an EMBL/GenBank/DDBJ whole genome shotgun (WGS) entry which is preliminary data.</text>
</comment>
<sequence>MSKTTFKQAYGVLQTHAETLRNQREPNIDDLLTIVTESVEAYKVCKTRIAAVEQALEQALNGVESDDGHRTDRAAPNRGAASAPSPAKSSPVLPPEPPHSDSADSDAFDDGEIPF</sequence>
<feature type="compositionally biased region" description="Low complexity" evidence="1">
    <location>
        <begin position="80"/>
        <end position="91"/>
    </location>
</feature>
<accession>A0ABT5KHZ3</accession>
<feature type="compositionally biased region" description="Acidic residues" evidence="1">
    <location>
        <begin position="103"/>
        <end position="115"/>
    </location>
</feature>